<dbReference type="GO" id="GO:0006888">
    <property type="term" value="P:endoplasmic reticulum to Golgi vesicle-mediated transport"/>
    <property type="evidence" value="ECO:0007669"/>
    <property type="project" value="TreeGrafter"/>
</dbReference>
<proteinExistence type="predicted"/>
<sequence>MEGLVPATATVSTFQLILEHLCAVLLLIAEGLRHDPALPAFLWLILVGALVVVCLKARRRHTSRSGKAPGEGCPAHEEVSAGRSEDAGPKTEAGDAPQTPGVEAGPLRLQTLCLKALNRHLSRMLSLQDLADSVRASRQSRPPQRSHVTGETPTSKASGTDGERLQKNVTDGLNKDTRYPESPEMCRGDIMGQEQDIREREEEEQRLQPSKAPLEQVLQGRVSPSVSTAGNPLRTSPRPEVLGGRLAHVTVRAEPQREAGNRDQLIHGSEDGLGGVPRDADLNVSLLPADEDEQGRARELWEQKQINGALAGDLASLRAEKASLQRENSSLSAEVEQLKLKLQMVPDTHEGRLAQLRKQLSEAEGRCSEMEEKLLSDWRSVHATDRMLDTYKKMARDMNQDLQRSAFYYEREIRYHWERAEAAQMAAEHVEKQLQELQRENDRHRQLLAKAKAKATFQPFPGGPFTPTAPPAAPRGPEVPVRPPGPWVPRKDRGHAGRAKKCRVTFQV</sequence>
<feature type="compositionally biased region" description="Pro residues" evidence="3">
    <location>
        <begin position="461"/>
        <end position="474"/>
    </location>
</feature>
<evidence type="ECO:0000256" key="1">
    <source>
        <dbReference type="ARBA" id="ARBA00023054"/>
    </source>
</evidence>
<feature type="compositionally biased region" description="Polar residues" evidence="3">
    <location>
        <begin position="147"/>
        <end position="158"/>
    </location>
</feature>
<feature type="compositionally biased region" description="Basic and acidic residues" evidence="3">
    <location>
        <begin position="195"/>
        <end position="206"/>
    </location>
</feature>
<reference evidence="5 6" key="1">
    <citation type="journal article" date="2020" name="Nature">
        <title>Six reference-quality genomes reveal evolution of bat adaptations.</title>
        <authorList>
            <person name="Jebb D."/>
            <person name="Huang Z."/>
            <person name="Pippel M."/>
            <person name="Hughes G.M."/>
            <person name="Lavrichenko K."/>
            <person name="Devanna P."/>
            <person name="Winkler S."/>
            <person name="Jermiin L.S."/>
            <person name="Skirmuntt E.C."/>
            <person name="Katzourakis A."/>
            <person name="Burkitt-Gray L."/>
            <person name="Ray D.A."/>
            <person name="Sullivan K.A.M."/>
            <person name="Roscito J.G."/>
            <person name="Kirilenko B.M."/>
            <person name="Davalos L.M."/>
            <person name="Corthals A.P."/>
            <person name="Power M.L."/>
            <person name="Jones G."/>
            <person name="Ransome R.D."/>
            <person name="Dechmann D.K.N."/>
            <person name="Locatelli A.G."/>
            <person name="Puechmaille S.J."/>
            <person name="Fedrigo O."/>
            <person name="Jarvis E.D."/>
            <person name="Hiller M."/>
            <person name="Vernes S.C."/>
            <person name="Myers E.W."/>
            <person name="Teeling E.C."/>
        </authorList>
    </citation>
    <scope>NUCLEOTIDE SEQUENCE [LARGE SCALE GENOMIC DNA]</scope>
    <source>
        <strain evidence="5">Bat1K_MPI-CBG_1</strain>
    </source>
</reference>
<feature type="region of interest" description="Disordered" evidence="3">
    <location>
        <begin position="457"/>
        <end position="508"/>
    </location>
</feature>
<dbReference type="GO" id="GO:0070971">
    <property type="term" value="C:endoplasmic reticulum exit site"/>
    <property type="evidence" value="ECO:0007669"/>
    <property type="project" value="TreeGrafter"/>
</dbReference>
<dbReference type="Proteomes" id="UP000664940">
    <property type="component" value="Unassembled WGS sequence"/>
</dbReference>
<dbReference type="AlphaFoldDB" id="A0A834EF21"/>
<evidence type="ECO:0000313" key="6">
    <source>
        <dbReference type="Proteomes" id="UP000664940"/>
    </source>
</evidence>
<evidence type="ECO:0000313" key="5">
    <source>
        <dbReference type="EMBL" id="KAF6114456.1"/>
    </source>
</evidence>
<dbReference type="GO" id="GO:0009306">
    <property type="term" value="P:protein secretion"/>
    <property type="evidence" value="ECO:0007669"/>
    <property type="project" value="TreeGrafter"/>
</dbReference>
<feature type="compositionally biased region" description="Basic and acidic residues" evidence="3">
    <location>
        <begin position="74"/>
        <end position="93"/>
    </location>
</feature>
<keyword evidence="4" id="KW-1133">Transmembrane helix</keyword>
<evidence type="ECO:0000256" key="3">
    <source>
        <dbReference type="SAM" id="MobiDB-lite"/>
    </source>
</evidence>
<dbReference type="GO" id="GO:0035459">
    <property type="term" value="P:vesicle cargo loading"/>
    <property type="evidence" value="ECO:0007669"/>
    <property type="project" value="TreeGrafter"/>
</dbReference>
<gene>
    <name evidence="5" type="ORF">HJG60_010455</name>
</gene>
<feature type="compositionally biased region" description="Low complexity" evidence="3">
    <location>
        <begin position="137"/>
        <end position="146"/>
    </location>
</feature>
<protein>
    <recommendedName>
        <fullName evidence="7">Melanoma inhibitory activity protein 2</fullName>
    </recommendedName>
</protein>
<feature type="region of interest" description="Disordered" evidence="3">
    <location>
        <begin position="63"/>
        <end position="104"/>
    </location>
</feature>
<evidence type="ECO:0000256" key="4">
    <source>
        <dbReference type="SAM" id="Phobius"/>
    </source>
</evidence>
<keyword evidence="4" id="KW-0812">Transmembrane</keyword>
<keyword evidence="1 2" id="KW-0175">Coiled coil</keyword>
<feature type="compositionally biased region" description="Basic and acidic residues" evidence="3">
    <location>
        <begin position="254"/>
        <end position="270"/>
    </location>
</feature>
<feature type="coiled-coil region" evidence="2">
    <location>
        <begin position="307"/>
        <end position="373"/>
    </location>
</feature>
<feature type="compositionally biased region" description="Basic and acidic residues" evidence="3">
    <location>
        <begin position="173"/>
        <end position="187"/>
    </location>
</feature>
<dbReference type="PANTHER" id="PTHR23158:SF59">
    <property type="match status" value="1"/>
</dbReference>
<dbReference type="EMBL" id="JABVXQ010000004">
    <property type="protein sequence ID" value="KAF6114456.1"/>
    <property type="molecule type" value="Genomic_DNA"/>
</dbReference>
<name>A0A834EF21_9CHIR</name>
<comment type="caution">
    <text evidence="5">The sequence shown here is derived from an EMBL/GenBank/DDBJ whole genome shotgun (WGS) entry which is preliminary data.</text>
</comment>
<organism evidence="5 6">
    <name type="scientific">Phyllostomus discolor</name>
    <name type="common">pale spear-nosed bat</name>
    <dbReference type="NCBI Taxonomy" id="89673"/>
    <lineage>
        <taxon>Eukaryota</taxon>
        <taxon>Metazoa</taxon>
        <taxon>Chordata</taxon>
        <taxon>Craniata</taxon>
        <taxon>Vertebrata</taxon>
        <taxon>Euteleostomi</taxon>
        <taxon>Mammalia</taxon>
        <taxon>Eutheria</taxon>
        <taxon>Laurasiatheria</taxon>
        <taxon>Chiroptera</taxon>
        <taxon>Yangochiroptera</taxon>
        <taxon>Phyllostomidae</taxon>
        <taxon>Phyllostominae</taxon>
        <taxon>Phyllostomus</taxon>
    </lineage>
</organism>
<feature type="region of interest" description="Disordered" evidence="3">
    <location>
        <begin position="133"/>
        <end position="240"/>
    </location>
</feature>
<evidence type="ECO:0008006" key="7">
    <source>
        <dbReference type="Google" id="ProtNLM"/>
    </source>
</evidence>
<dbReference type="GO" id="GO:0005789">
    <property type="term" value="C:endoplasmic reticulum membrane"/>
    <property type="evidence" value="ECO:0007669"/>
    <property type="project" value="TreeGrafter"/>
</dbReference>
<feature type="compositionally biased region" description="Polar residues" evidence="3">
    <location>
        <begin position="222"/>
        <end position="234"/>
    </location>
</feature>
<feature type="coiled-coil region" evidence="2">
    <location>
        <begin position="420"/>
        <end position="454"/>
    </location>
</feature>
<feature type="region of interest" description="Disordered" evidence="3">
    <location>
        <begin position="254"/>
        <end position="277"/>
    </location>
</feature>
<dbReference type="InterPro" id="IPR051500">
    <property type="entry name" value="cTAGE_MIA/OTOR"/>
</dbReference>
<feature type="compositionally biased region" description="Basic residues" evidence="3">
    <location>
        <begin position="496"/>
        <end position="508"/>
    </location>
</feature>
<dbReference type="PANTHER" id="PTHR23158">
    <property type="entry name" value="MELANOMA INHIBITORY ACTIVITY-RELATED"/>
    <property type="match status" value="1"/>
</dbReference>
<feature type="transmembrane region" description="Helical" evidence="4">
    <location>
        <begin position="40"/>
        <end position="57"/>
    </location>
</feature>
<evidence type="ECO:0000256" key="2">
    <source>
        <dbReference type="SAM" id="Coils"/>
    </source>
</evidence>
<accession>A0A834EF21</accession>
<keyword evidence="4" id="KW-0472">Membrane</keyword>